<evidence type="ECO:0008006" key="3">
    <source>
        <dbReference type="Google" id="ProtNLM"/>
    </source>
</evidence>
<accession>A0ABN1EGU6</accession>
<dbReference type="EMBL" id="BAAAEO010000008">
    <property type="protein sequence ID" value="GAA0565819.1"/>
    <property type="molecule type" value="Genomic_DNA"/>
</dbReference>
<sequence length="163" mass="18245">MNRRQFLFSGLALGASGSLLLAGWQFSLNPDEDNRDWVLSAILPALLYGALPEDATLAQAALQRSKAAVIDFTAFLPLSQQQQLDQLFNLLANRLSQLALTGHITALPALSVTTRLGLLNSWRDSYLLILQQAYHSLRELLYGAFYGQPQHWQQLNYTAPEFR</sequence>
<evidence type="ECO:0000313" key="1">
    <source>
        <dbReference type="EMBL" id="GAA0565819.1"/>
    </source>
</evidence>
<reference evidence="1 2" key="1">
    <citation type="journal article" date="2019" name="Int. J. Syst. Evol. Microbiol.">
        <title>The Global Catalogue of Microorganisms (GCM) 10K type strain sequencing project: providing services to taxonomists for standard genome sequencing and annotation.</title>
        <authorList>
            <consortium name="The Broad Institute Genomics Platform"/>
            <consortium name="The Broad Institute Genome Sequencing Center for Infectious Disease"/>
            <person name="Wu L."/>
            <person name="Ma J."/>
        </authorList>
    </citation>
    <scope>NUCLEOTIDE SEQUENCE [LARGE SCALE GENOMIC DNA]</scope>
    <source>
        <strain evidence="1 2">JCM 14331</strain>
    </source>
</reference>
<evidence type="ECO:0000313" key="2">
    <source>
        <dbReference type="Proteomes" id="UP001501169"/>
    </source>
</evidence>
<dbReference type="RefSeq" id="WP_226768272.1">
    <property type="nucleotide sequence ID" value="NZ_BAAAEO010000008.1"/>
</dbReference>
<keyword evidence="2" id="KW-1185">Reference proteome</keyword>
<organism evidence="1 2">
    <name type="scientific">Rheinheimera aquimaris</name>
    <dbReference type="NCBI Taxonomy" id="412437"/>
    <lineage>
        <taxon>Bacteria</taxon>
        <taxon>Pseudomonadati</taxon>
        <taxon>Pseudomonadota</taxon>
        <taxon>Gammaproteobacteria</taxon>
        <taxon>Chromatiales</taxon>
        <taxon>Chromatiaceae</taxon>
        <taxon>Rheinheimera</taxon>
    </lineage>
</organism>
<comment type="caution">
    <text evidence="1">The sequence shown here is derived from an EMBL/GenBank/DDBJ whole genome shotgun (WGS) entry which is preliminary data.</text>
</comment>
<name>A0ABN1EGU6_9GAMM</name>
<proteinExistence type="predicted"/>
<dbReference type="Proteomes" id="UP001501169">
    <property type="component" value="Unassembled WGS sequence"/>
</dbReference>
<protein>
    <recommendedName>
        <fullName evidence="3">TAT leader-containing periplasmic protein</fullName>
    </recommendedName>
</protein>
<gene>
    <name evidence="1" type="ORF">GCM10009098_37420</name>
</gene>